<protein>
    <submittedName>
        <fullName evidence="1">Uncharacterized protein</fullName>
    </submittedName>
</protein>
<accession>A0ACB9EB68</accession>
<organism evidence="1 2">
    <name type="scientific">Smallanthus sonchifolius</name>
    <dbReference type="NCBI Taxonomy" id="185202"/>
    <lineage>
        <taxon>Eukaryota</taxon>
        <taxon>Viridiplantae</taxon>
        <taxon>Streptophyta</taxon>
        <taxon>Embryophyta</taxon>
        <taxon>Tracheophyta</taxon>
        <taxon>Spermatophyta</taxon>
        <taxon>Magnoliopsida</taxon>
        <taxon>eudicotyledons</taxon>
        <taxon>Gunneridae</taxon>
        <taxon>Pentapetalae</taxon>
        <taxon>asterids</taxon>
        <taxon>campanulids</taxon>
        <taxon>Asterales</taxon>
        <taxon>Asteraceae</taxon>
        <taxon>Asteroideae</taxon>
        <taxon>Heliantheae alliance</taxon>
        <taxon>Millerieae</taxon>
        <taxon>Smallanthus</taxon>
    </lineage>
</organism>
<keyword evidence="2" id="KW-1185">Reference proteome</keyword>
<gene>
    <name evidence="1" type="ORF">L1987_55724</name>
</gene>
<reference evidence="1 2" key="2">
    <citation type="journal article" date="2022" name="Mol. Ecol. Resour.">
        <title>The genomes of chicory, endive, great burdock and yacon provide insights into Asteraceae paleo-polyploidization history and plant inulin production.</title>
        <authorList>
            <person name="Fan W."/>
            <person name="Wang S."/>
            <person name="Wang H."/>
            <person name="Wang A."/>
            <person name="Jiang F."/>
            <person name="Liu H."/>
            <person name="Zhao H."/>
            <person name="Xu D."/>
            <person name="Zhang Y."/>
        </authorList>
    </citation>
    <scope>NUCLEOTIDE SEQUENCE [LARGE SCALE GENOMIC DNA]</scope>
    <source>
        <strain evidence="2">cv. Yunnan</strain>
        <tissue evidence="1">Leaves</tissue>
    </source>
</reference>
<dbReference type="EMBL" id="CM042035">
    <property type="protein sequence ID" value="KAI3755915.1"/>
    <property type="molecule type" value="Genomic_DNA"/>
</dbReference>
<dbReference type="Proteomes" id="UP001056120">
    <property type="component" value="Linkage Group LG18"/>
</dbReference>
<name>A0ACB9EB68_9ASTR</name>
<evidence type="ECO:0000313" key="1">
    <source>
        <dbReference type="EMBL" id="KAI3755915.1"/>
    </source>
</evidence>
<proteinExistence type="predicted"/>
<sequence>MEILQKPVFLLLIFFIILLNLTTFSDSRATLSFADLTPVKAVEHPHGSSASVAGFHGVEWGKDDQGALLLNEMPQESYGAPSGYGNPYPGGIFGFPRGLFGFPGGLFGFPGGLFGFPHGIFGFPHGIFGFPGIYGGNPGVYGVNPGGYDGGQQGGKPGGGGGGYGGKVEVKGK</sequence>
<reference evidence="2" key="1">
    <citation type="journal article" date="2022" name="Mol. Ecol. Resour.">
        <title>The genomes of chicory, endive, great burdock and yacon provide insights into Asteraceae palaeo-polyploidization history and plant inulin production.</title>
        <authorList>
            <person name="Fan W."/>
            <person name="Wang S."/>
            <person name="Wang H."/>
            <person name="Wang A."/>
            <person name="Jiang F."/>
            <person name="Liu H."/>
            <person name="Zhao H."/>
            <person name="Xu D."/>
            <person name="Zhang Y."/>
        </authorList>
    </citation>
    <scope>NUCLEOTIDE SEQUENCE [LARGE SCALE GENOMIC DNA]</scope>
    <source>
        <strain evidence="2">cv. Yunnan</strain>
    </source>
</reference>
<evidence type="ECO:0000313" key="2">
    <source>
        <dbReference type="Proteomes" id="UP001056120"/>
    </source>
</evidence>
<comment type="caution">
    <text evidence="1">The sequence shown here is derived from an EMBL/GenBank/DDBJ whole genome shotgun (WGS) entry which is preliminary data.</text>
</comment>